<dbReference type="InterPro" id="IPR003489">
    <property type="entry name" value="RHF/RaiA"/>
</dbReference>
<evidence type="ECO:0000313" key="1">
    <source>
        <dbReference type="EMBL" id="GAA3923981.1"/>
    </source>
</evidence>
<dbReference type="Proteomes" id="UP001499909">
    <property type="component" value="Unassembled WGS sequence"/>
</dbReference>
<dbReference type="EMBL" id="BAABDH010000015">
    <property type="protein sequence ID" value="GAA3923981.1"/>
    <property type="molecule type" value="Genomic_DNA"/>
</dbReference>
<dbReference type="RefSeq" id="WP_345110337.1">
    <property type="nucleotide sequence ID" value="NZ_BAABDH010000015.1"/>
</dbReference>
<comment type="caution">
    <text evidence="1">The sequence shown here is derived from an EMBL/GenBank/DDBJ whole genome shotgun (WGS) entry which is preliminary data.</text>
</comment>
<gene>
    <name evidence="1" type="primary">raiA</name>
    <name evidence="1" type="ORF">GCM10022406_07710</name>
</gene>
<organism evidence="1 2">
    <name type="scientific">Hymenobacter algoricola</name>
    <dbReference type="NCBI Taxonomy" id="486267"/>
    <lineage>
        <taxon>Bacteria</taxon>
        <taxon>Pseudomonadati</taxon>
        <taxon>Bacteroidota</taxon>
        <taxon>Cytophagia</taxon>
        <taxon>Cytophagales</taxon>
        <taxon>Hymenobacteraceae</taxon>
        <taxon>Hymenobacter</taxon>
    </lineage>
</organism>
<dbReference type="CDD" id="cd00552">
    <property type="entry name" value="RaiA"/>
    <property type="match status" value="1"/>
</dbReference>
<name>A0ABP7MIS7_9BACT</name>
<protein>
    <submittedName>
        <fullName evidence="1">Ribosome-associated translation inhibitor RaiA</fullName>
    </submittedName>
</protein>
<dbReference type="NCBIfam" id="TIGR00741">
    <property type="entry name" value="yfiA"/>
    <property type="match status" value="1"/>
</dbReference>
<dbReference type="Gene3D" id="3.30.160.100">
    <property type="entry name" value="Ribosome hibernation promotion factor-like"/>
    <property type="match status" value="1"/>
</dbReference>
<sequence length="99" mass="11307">MKVQMHSVHFDADQKLLDFIQKRLDKLETFYDRVTDGEVILKLNNKDGIDNKTVEIKLFIPGTTLFSQEDAASFEAATDAAADSLRRQITKHKEKVTSH</sequence>
<accession>A0ABP7MIS7</accession>
<reference evidence="2" key="1">
    <citation type="journal article" date="2019" name="Int. J. Syst. Evol. Microbiol.">
        <title>The Global Catalogue of Microorganisms (GCM) 10K type strain sequencing project: providing services to taxonomists for standard genome sequencing and annotation.</title>
        <authorList>
            <consortium name="The Broad Institute Genomics Platform"/>
            <consortium name="The Broad Institute Genome Sequencing Center for Infectious Disease"/>
            <person name="Wu L."/>
            <person name="Ma J."/>
        </authorList>
    </citation>
    <scope>NUCLEOTIDE SEQUENCE [LARGE SCALE GENOMIC DNA]</scope>
    <source>
        <strain evidence="2">JCM 17214</strain>
    </source>
</reference>
<dbReference type="InterPro" id="IPR036567">
    <property type="entry name" value="RHF-like"/>
</dbReference>
<dbReference type="Pfam" id="PF02482">
    <property type="entry name" value="Ribosomal_S30AE"/>
    <property type="match status" value="1"/>
</dbReference>
<evidence type="ECO:0000313" key="2">
    <source>
        <dbReference type="Proteomes" id="UP001499909"/>
    </source>
</evidence>
<proteinExistence type="predicted"/>
<keyword evidence="2" id="KW-1185">Reference proteome</keyword>
<dbReference type="SUPFAM" id="SSF69754">
    <property type="entry name" value="Ribosome binding protein Y (YfiA homologue)"/>
    <property type="match status" value="1"/>
</dbReference>